<dbReference type="EMBL" id="JBJUIK010000013">
    <property type="protein sequence ID" value="KAL3505663.1"/>
    <property type="molecule type" value="Genomic_DNA"/>
</dbReference>
<dbReference type="Pfam" id="PF14383">
    <property type="entry name" value="VARLMGL"/>
    <property type="match status" value="1"/>
</dbReference>
<name>A0ABD2YE25_9GENT</name>
<gene>
    <name evidence="4" type="ORF">ACH5RR_031045</name>
</gene>
<reference evidence="4 5" key="1">
    <citation type="submission" date="2024-11" db="EMBL/GenBank/DDBJ databases">
        <title>A near-complete genome assembly of Cinchona calisaya.</title>
        <authorList>
            <person name="Lian D.C."/>
            <person name="Zhao X.W."/>
            <person name="Wei L."/>
        </authorList>
    </citation>
    <scope>NUCLEOTIDE SEQUENCE [LARGE SCALE GENOMIC DNA]</scope>
    <source>
        <tissue evidence="4">Nenye</tissue>
    </source>
</reference>
<dbReference type="PANTHER" id="PTHR21726:SF29">
    <property type="entry name" value="EXPRESSED PROTEIN"/>
    <property type="match status" value="1"/>
</dbReference>
<protein>
    <recommendedName>
        <fullName evidence="6">DUF4378 domain-containing protein</fullName>
    </recommendedName>
</protein>
<dbReference type="Proteomes" id="UP001630127">
    <property type="component" value="Unassembled WGS sequence"/>
</dbReference>
<dbReference type="InterPro" id="IPR032795">
    <property type="entry name" value="DUF3741-assoc"/>
</dbReference>
<dbReference type="PANTHER" id="PTHR21726">
    <property type="entry name" value="PHOSPHATIDYLINOSITOL N-ACETYLGLUCOSAMINYLTRANSFERASE SUBUNIT P DOWN SYNDROME CRITICAL REGION PROTEIN 5 -RELATED"/>
    <property type="match status" value="1"/>
</dbReference>
<dbReference type="InterPro" id="IPR025486">
    <property type="entry name" value="DUF4378"/>
</dbReference>
<evidence type="ECO:0000256" key="1">
    <source>
        <dbReference type="SAM" id="MobiDB-lite"/>
    </source>
</evidence>
<organism evidence="4 5">
    <name type="scientific">Cinchona calisaya</name>
    <dbReference type="NCBI Taxonomy" id="153742"/>
    <lineage>
        <taxon>Eukaryota</taxon>
        <taxon>Viridiplantae</taxon>
        <taxon>Streptophyta</taxon>
        <taxon>Embryophyta</taxon>
        <taxon>Tracheophyta</taxon>
        <taxon>Spermatophyta</taxon>
        <taxon>Magnoliopsida</taxon>
        <taxon>eudicotyledons</taxon>
        <taxon>Gunneridae</taxon>
        <taxon>Pentapetalae</taxon>
        <taxon>asterids</taxon>
        <taxon>lamiids</taxon>
        <taxon>Gentianales</taxon>
        <taxon>Rubiaceae</taxon>
        <taxon>Cinchonoideae</taxon>
        <taxon>Cinchoneae</taxon>
        <taxon>Cinchona</taxon>
    </lineage>
</organism>
<accession>A0ABD2YE25</accession>
<evidence type="ECO:0000313" key="4">
    <source>
        <dbReference type="EMBL" id="KAL3505663.1"/>
    </source>
</evidence>
<dbReference type="AlphaFoldDB" id="A0ABD2YE25"/>
<proteinExistence type="predicted"/>
<comment type="caution">
    <text evidence="4">The sequence shown here is derived from an EMBL/GenBank/DDBJ whole genome shotgun (WGS) entry which is preliminary data.</text>
</comment>
<evidence type="ECO:0008006" key="6">
    <source>
        <dbReference type="Google" id="ProtNLM"/>
    </source>
</evidence>
<evidence type="ECO:0000313" key="5">
    <source>
        <dbReference type="Proteomes" id="UP001630127"/>
    </source>
</evidence>
<feature type="domain" description="DUF3741" evidence="3">
    <location>
        <begin position="82"/>
        <end position="112"/>
    </location>
</feature>
<keyword evidence="5" id="KW-1185">Reference proteome</keyword>
<feature type="domain" description="DUF4378" evidence="2">
    <location>
        <begin position="746"/>
        <end position="895"/>
    </location>
</feature>
<sequence length="903" mass="99495">MGAEKHSSKSGGGYVGGLLQLFDWNAKSRKKLFPSKSSLPEQSKQKKRCDGNLPRTRFHLIDEEEFITGSSIKGSSDYSCASSVTDEDMGGIRAPGVVARLMGLDSMPTSNFTEPYATPYFYSQSLQDANCHSKNLEGHCEYQQIQSGNVLNSREGPVGHSLEPKHLKPLNRPLEKFQTEVLPPKSAKSIPITHHKLLSPIKSASFIPSDSAAQIMEAAARIIGPEPQTNNKVKMPMFGSSSVPLKVKDLKEKVEASQKQSKLGEMSRQPVEANALKYLKGKSLNKSWSGSVDTILSGVSSDSEECSTTTKTKGKSISLALQAKVNVQKREALNPSSSKSLGGQKEPNEVISSELFKSQPSTSKSTQKKPSTHTSSGVLQQNNQKQNCLADRGKLKSKPSASNLQGRKAHNGDSSSARYKSSSKNAANPKLVSRRSNAEVIDGKREGSSSGIRNITCKKRSIDGNFQFEKNRIPDNTLICKNENLVESSQSTDKQSSFTEASKRKGTDVVSFTFTAPMTREAGEKNDVFSAEYRGKRSLLTSSAMIGGDALSTLLEQKLRELTHAVEISQHKAGTGGTCPSIIPDLLPDQDALSITTSLHDYGKDRMKTDGIVDKYSSGFSPTDLQGFIMKHKFQVTDQAIDKYSRNNVEARKFLDYSFQSPVSVHEHSIFAESCNSSDTVDSINTGGSKQGSSVQAQEVLSISCIKKTHPVDAETELSDSASSIFARNVYEKQPITDLGALRNREVEYVKEILFNIELMFNDFAIGRARDIINPHLFDQLESQRRVLNRNEPKLRRKVLFDCVTECLDVRCRRYVGGGCQTWIKGLSMVRSKGKLADEVYKEVSGWSDMGNCMVDELVDNDMSNKYGRWLDFETEAFELGVQIESRILNLLLDEVIADILVL</sequence>
<feature type="compositionally biased region" description="Low complexity" evidence="1">
    <location>
        <begin position="414"/>
        <end position="428"/>
    </location>
</feature>
<feature type="compositionally biased region" description="Polar residues" evidence="1">
    <location>
        <begin position="377"/>
        <end position="387"/>
    </location>
</feature>
<dbReference type="Pfam" id="PF14309">
    <property type="entry name" value="DUF4378"/>
    <property type="match status" value="1"/>
</dbReference>
<evidence type="ECO:0000259" key="2">
    <source>
        <dbReference type="Pfam" id="PF14309"/>
    </source>
</evidence>
<evidence type="ECO:0000259" key="3">
    <source>
        <dbReference type="Pfam" id="PF14383"/>
    </source>
</evidence>
<feature type="region of interest" description="Disordered" evidence="1">
    <location>
        <begin position="355"/>
        <end position="452"/>
    </location>
</feature>